<organism evidence="1 2">
    <name type="scientific">Tropicimonas sediminicola</name>
    <dbReference type="NCBI Taxonomy" id="1031541"/>
    <lineage>
        <taxon>Bacteria</taxon>
        <taxon>Pseudomonadati</taxon>
        <taxon>Pseudomonadota</taxon>
        <taxon>Alphaproteobacteria</taxon>
        <taxon>Rhodobacterales</taxon>
        <taxon>Roseobacteraceae</taxon>
        <taxon>Tropicimonas</taxon>
    </lineage>
</organism>
<name>A0A239MIA9_9RHOB</name>
<proteinExistence type="predicted"/>
<dbReference type="RefSeq" id="WP_089235599.1">
    <property type="nucleotide sequence ID" value="NZ_FZOY01000020.1"/>
</dbReference>
<dbReference type="EMBL" id="FZOY01000020">
    <property type="protein sequence ID" value="SNT41862.1"/>
    <property type="molecule type" value="Genomic_DNA"/>
</dbReference>
<dbReference type="AlphaFoldDB" id="A0A239MIA9"/>
<sequence length="103" mass="11960">MTSSPVDLDTIRTTESSMVTHIRRHTFQKLEVDWENLKRRREELEANLLVEPAMNWQDAAVKAQYIIRRYAETAEAQDTGRQELIQSALDDLARLSDTEVTNQ</sequence>
<protein>
    <submittedName>
        <fullName evidence="1">Uncharacterized protein</fullName>
    </submittedName>
</protein>
<reference evidence="1 2" key="1">
    <citation type="submission" date="2017-06" db="EMBL/GenBank/DDBJ databases">
        <authorList>
            <person name="Kim H.J."/>
            <person name="Triplett B.A."/>
        </authorList>
    </citation>
    <scope>NUCLEOTIDE SEQUENCE [LARGE SCALE GENOMIC DNA]</scope>
    <source>
        <strain evidence="1 2">DSM 29339</strain>
    </source>
</reference>
<evidence type="ECO:0000313" key="1">
    <source>
        <dbReference type="EMBL" id="SNT41862.1"/>
    </source>
</evidence>
<gene>
    <name evidence="1" type="ORF">SAMN05421757_1209</name>
</gene>
<keyword evidence="2" id="KW-1185">Reference proteome</keyword>
<evidence type="ECO:0000313" key="2">
    <source>
        <dbReference type="Proteomes" id="UP000198426"/>
    </source>
</evidence>
<dbReference type="Proteomes" id="UP000198426">
    <property type="component" value="Unassembled WGS sequence"/>
</dbReference>
<accession>A0A239MIA9</accession>